<feature type="signal peptide" evidence="3">
    <location>
        <begin position="1"/>
        <end position="24"/>
    </location>
</feature>
<feature type="compositionally biased region" description="Polar residues" evidence="1">
    <location>
        <begin position="111"/>
        <end position="123"/>
    </location>
</feature>
<keyword evidence="2" id="KW-1133">Transmembrane helix</keyword>
<dbReference type="OMA" id="DKNQGTT"/>
<feature type="compositionally biased region" description="Basic and acidic residues" evidence="1">
    <location>
        <begin position="232"/>
        <end position="241"/>
    </location>
</feature>
<evidence type="ECO:0000313" key="4">
    <source>
        <dbReference type="Ensembl" id="ENSSFAP00005026873.1"/>
    </source>
</evidence>
<feature type="compositionally biased region" description="Low complexity" evidence="1">
    <location>
        <begin position="127"/>
        <end position="145"/>
    </location>
</feature>
<name>A0A672HCF0_SALFA</name>
<evidence type="ECO:0000256" key="3">
    <source>
        <dbReference type="SAM" id="SignalP"/>
    </source>
</evidence>
<keyword evidence="3" id="KW-0732">Signal</keyword>
<feature type="region of interest" description="Disordered" evidence="1">
    <location>
        <begin position="327"/>
        <end position="415"/>
    </location>
</feature>
<keyword evidence="2" id="KW-0812">Transmembrane</keyword>
<organism evidence="4 5">
    <name type="scientific">Salarias fasciatus</name>
    <name type="common">Jewelled blenny</name>
    <name type="synonym">Blennius fasciatus</name>
    <dbReference type="NCBI Taxonomy" id="181472"/>
    <lineage>
        <taxon>Eukaryota</taxon>
        <taxon>Metazoa</taxon>
        <taxon>Chordata</taxon>
        <taxon>Craniata</taxon>
        <taxon>Vertebrata</taxon>
        <taxon>Euteleostomi</taxon>
        <taxon>Actinopterygii</taxon>
        <taxon>Neopterygii</taxon>
        <taxon>Teleostei</taxon>
        <taxon>Neoteleostei</taxon>
        <taxon>Acanthomorphata</taxon>
        <taxon>Ovalentaria</taxon>
        <taxon>Blenniimorphae</taxon>
        <taxon>Blenniiformes</taxon>
        <taxon>Blennioidei</taxon>
        <taxon>Blenniidae</taxon>
        <taxon>Salariinae</taxon>
        <taxon>Salarias</taxon>
    </lineage>
</organism>
<feature type="chain" id="PRO_5025405508" evidence="3">
    <location>
        <begin position="25"/>
        <end position="429"/>
    </location>
</feature>
<feature type="region of interest" description="Disordered" evidence="1">
    <location>
        <begin position="111"/>
        <end position="245"/>
    </location>
</feature>
<feature type="compositionally biased region" description="Polar residues" evidence="1">
    <location>
        <begin position="385"/>
        <end position="403"/>
    </location>
</feature>
<dbReference type="Ensembl" id="ENSSFAT00005027913.1">
    <property type="protein sequence ID" value="ENSSFAP00005026873.1"/>
    <property type="gene ID" value="ENSSFAG00005013760.1"/>
</dbReference>
<evidence type="ECO:0000256" key="2">
    <source>
        <dbReference type="SAM" id="Phobius"/>
    </source>
</evidence>
<proteinExistence type="predicted"/>
<feature type="compositionally biased region" description="Polar residues" evidence="1">
    <location>
        <begin position="340"/>
        <end position="355"/>
    </location>
</feature>
<evidence type="ECO:0000313" key="5">
    <source>
        <dbReference type="Proteomes" id="UP000472267"/>
    </source>
</evidence>
<keyword evidence="5" id="KW-1185">Reference proteome</keyword>
<protein>
    <submittedName>
        <fullName evidence="4">Uncharacterized protein</fullName>
    </submittedName>
</protein>
<reference evidence="4" key="3">
    <citation type="submission" date="2025-09" db="UniProtKB">
        <authorList>
            <consortium name="Ensembl"/>
        </authorList>
    </citation>
    <scope>IDENTIFICATION</scope>
</reference>
<dbReference type="Proteomes" id="UP000472267">
    <property type="component" value="Chromosome 14"/>
</dbReference>
<dbReference type="AlphaFoldDB" id="A0A672HCF0"/>
<keyword evidence="2" id="KW-0472">Membrane</keyword>
<sequence length="429" mass="44158">MAVHFIRLVLTWLLLTASATLTSGQTHGFTEVITGELTVTAQNQVTSSDAPLTVSESDATALTAKGTQTEQTTGIQTTVPEISTVETEAAATSTNSTSSWINTSAGSVVTAGQSTVGESTASGGTAEESNPTEFTTTTPKLSSTTQSLDTGNTSTAVSSRSETPGASTRLLQPTRIASSATTPAEPEEGKSHGTSPTTGGGGGGGGGLTPSSASDQTPAATAVIPITKPKKKTDPPEEKAKSNAGTNHGKVVAGIIGGALLLMMVGFLVIHYKKRNLQRQNTTTSDWAGPSPFLESGSNNGHVAMRSSNRISLSGFLPQRLSKRLSLLPETDEEMEDMTPATTFGTKPLENSNGQKVDENGVKEMNGSVAPDVKSTGDSTEADKTSPQTNDSEVSSAIKTQKPQAAGLSVPPPPKPIFLQTQHFVAPSC</sequence>
<feature type="compositionally biased region" description="Gly residues" evidence="1">
    <location>
        <begin position="198"/>
        <end position="208"/>
    </location>
</feature>
<accession>A0A672HCF0</accession>
<reference evidence="4" key="1">
    <citation type="submission" date="2019-06" db="EMBL/GenBank/DDBJ databases">
        <authorList>
            <consortium name="Wellcome Sanger Institute Data Sharing"/>
        </authorList>
    </citation>
    <scope>NUCLEOTIDE SEQUENCE [LARGE SCALE GENOMIC DNA]</scope>
</reference>
<feature type="transmembrane region" description="Helical" evidence="2">
    <location>
        <begin position="251"/>
        <end position="270"/>
    </location>
</feature>
<evidence type="ECO:0000256" key="1">
    <source>
        <dbReference type="SAM" id="MobiDB-lite"/>
    </source>
</evidence>
<reference evidence="4" key="2">
    <citation type="submission" date="2025-08" db="UniProtKB">
        <authorList>
            <consortium name="Ensembl"/>
        </authorList>
    </citation>
    <scope>IDENTIFICATION</scope>
</reference>
<dbReference type="InParanoid" id="A0A672HCF0"/>
<feature type="compositionally biased region" description="Polar residues" evidence="1">
    <location>
        <begin position="146"/>
        <end position="182"/>
    </location>
</feature>